<reference evidence="1" key="1">
    <citation type="submission" date="2021-02" db="EMBL/GenBank/DDBJ databases">
        <authorList>
            <person name="Nowell W R."/>
        </authorList>
    </citation>
    <scope>NUCLEOTIDE SEQUENCE</scope>
</reference>
<comment type="caution">
    <text evidence="1">The sequence shown here is derived from an EMBL/GenBank/DDBJ whole genome shotgun (WGS) entry which is preliminary data.</text>
</comment>
<evidence type="ECO:0000313" key="1">
    <source>
        <dbReference type="EMBL" id="CAF1480949.1"/>
    </source>
</evidence>
<proteinExistence type="predicted"/>
<name>A0A815RQI9_9BILA</name>
<dbReference type="Proteomes" id="UP000663881">
    <property type="component" value="Unassembled WGS sequence"/>
</dbReference>
<dbReference type="EMBL" id="CAJNON010001708">
    <property type="protein sequence ID" value="CAF1480949.1"/>
    <property type="molecule type" value="Genomic_DNA"/>
</dbReference>
<dbReference type="AlphaFoldDB" id="A0A815RQI9"/>
<gene>
    <name evidence="2" type="ORF">OKA104_LOCUS39298</name>
    <name evidence="1" type="ORF">VCS650_LOCUS41161</name>
</gene>
<evidence type="ECO:0000313" key="3">
    <source>
        <dbReference type="Proteomes" id="UP000663891"/>
    </source>
</evidence>
<dbReference type="Proteomes" id="UP000663891">
    <property type="component" value="Unassembled WGS sequence"/>
</dbReference>
<sequence>MGSVLTQVFTNIYLIEWEQDLIQHHEVYGRCIDDILMTTNKSIDEINIEPTMVKSVHYLDVTIINGNG</sequence>
<protein>
    <submittedName>
        <fullName evidence="1">Uncharacterized protein</fullName>
    </submittedName>
</protein>
<evidence type="ECO:0000313" key="2">
    <source>
        <dbReference type="EMBL" id="CAF4170319.1"/>
    </source>
</evidence>
<dbReference type="EMBL" id="CAJOAY010007623">
    <property type="protein sequence ID" value="CAF4170319.1"/>
    <property type="molecule type" value="Genomic_DNA"/>
</dbReference>
<organism evidence="1 3">
    <name type="scientific">Adineta steineri</name>
    <dbReference type="NCBI Taxonomy" id="433720"/>
    <lineage>
        <taxon>Eukaryota</taxon>
        <taxon>Metazoa</taxon>
        <taxon>Spiralia</taxon>
        <taxon>Gnathifera</taxon>
        <taxon>Rotifera</taxon>
        <taxon>Eurotatoria</taxon>
        <taxon>Bdelloidea</taxon>
        <taxon>Adinetida</taxon>
        <taxon>Adinetidae</taxon>
        <taxon>Adineta</taxon>
    </lineage>
</organism>
<dbReference type="OrthoDB" id="6782675at2759"/>
<accession>A0A815RQI9</accession>